<protein>
    <submittedName>
        <fullName evidence="1">Uncharacterized protein</fullName>
    </submittedName>
</protein>
<dbReference type="EMBL" id="M29857">
    <property type="protein sequence ID" value="AAA70329.1"/>
    <property type="molecule type" value="mRNA"/>
</dbReference>
<dbReference type="PIR" id="B36079">
    <property type="entry name" value="B36079"/>
</dbReference>
<evidence type="ECO:0000313" key="1">
    <source>
        <dbReference type="EMBL" id="AAA70329.1"/>
    </source>
</evidence>
<reference evidence="1" key="1">
    <citation type="journal article" date="1990" name="Mol. Endocrinol.">
        <title>Evolution of insulin-like growth factor I (IGF-I): structure and expression of an IGF-I precursor from Xenopus laevis.</title>
        <authorList>
            <person name="Kajimoto Y."/>
            <person name="Rotwein P."/>
        </authorList>
    </citation>
    <scope>NUCLEOTIDE SEQUENCE</scope>
    <source>
        <tissue evidence="1">Liver</tissue>
    </source>
</reference>
<proteinExistence type="evidence at transcript level"/>
<name>Q91777_XENLA</name>
<sequence>MLPQLFPVYSVCVM</sequence>
<organism evidence="1">
    <name type="scientific">Xenopus laevis</name>
    <name type="common">African clawed frog</name>
    <dbReference type="NCBI Taxonomy" id="8355"/>
    <lineage>
        <taxon>Eukaryota</taxon>
        <taxon>Metazoa</taxon>
        <taxon>Chordata</taxon>
        <taxon>Craniata</taxon>
        <taxon>Vertebrata</taxon>
        <taxon>Euteleostomi</taxon>
        <taxon>Amphibia</taxon>
        <taxon>Batrachia</taxon>
        <taxon>Anura</taxon>
        <taxon>Pipoidea</taxon>
        <taxon>Pipidae</taxon>
        <taxon>Xenopodinae</taxon>
        <taxon>Xenopus</taxon>
        <taxon>Xenopus</taxon>
    </lineage>
</organism>
<accession>Q91777</accession>